<protein>
    <submittedName>
        <fullName evidence="7">Glycosyl transferase, family 14</fullName>
    </submittedName>
</protein>
<accession>A0A2U1M0S4</accession>
<keyword evidence="4 6" id="KW-0472">Membrane</keyword>
<evidence type="ECO:0000256" key="3">
    <source>
        <dbReference type="ARBA" id="ARBA00022679"/>
    </source>
</evidence>
<keyword evidence="6" id="KW-0812">Transmembrane</keyword>
<dbReference type="InterPro" id="IPR044174">
    <property type="entry name" value="BC10-like"/>
</dbReference>
<keyword evidence="3 7" id="KW-0808">Transferase</keyword>
<dbReference type="GO" id="GO:0016020">
    <property type="term" value="C:membrane"/>
    <property type="evidence" value="ECO:0007669"/>
    <property type="project" value="UniProtKB-SubCell"/>
</dbReference>
<keyword evidence="8" id="KW-1185">Reference proteome</keyword>
<evidence type="ECO:0000256" key="4">
    <source>
        <dbReference type="ARBA" id="ARBA00023136"/>
    </source>
</evidence>
<keyword evidence="2" id="KW-0328">Glycosyltransferase</keyword>
<dbReference type="GO" id="GO:0016757">
    <property type="term" value="F:glycosyltransferase activity"/>
    <property type="evidence" value="ECO:0007669"/>
    <property type="project" value="UniProtKB-KW"/>
</dbReference>
<dbReference type="EMBL" id="PKPP01006959">
    <property type="protein sequence ID" value="PWA54814.1"/>
    <property type="molecule type" value="Genomic_DNA"/>
</dbReference>
<dbReference type="AlphaFoldDB" id="A0A2U1M0S4"/>
<proteinExistence type="predicted"/>
<evidence type="ECO:0000313" key="8">
    <source>
        <dbReference type="Proteomes" id="UP000245207"/>
    </source>
</evidence>
<organism evidence="7 8">
    <name type="scientific">Artemisia annua</name>
    <name type="common">Sweet wormwood</name>
    <dbReference type="NCBI Taxonomy" id="35608"/>
    <lineage>
        <taxon>Eukaryota</taxon>
        <taxon>Viridiplantae</taxon>
        <taxon>Streptophyta</taxon>
        <taxon>Embryophyta</taxon>
        <taxon>Tracheophyta</taxon>
        <taxon>Spermatophyta</taxon>
        <taxon>Magnoliopsida</taxon>
        <taxon>eudicotyledons</taxon>
        <taxon>Gunneridae</taxon>
        <taxon>Pentapetalae</taxon>
        <taxon>asterids</taxon>
        <taxon>campanulids</taxon>
        <taxon>Asterales</taxon>
        <taxon>Asteraceae</taxon>
        <taxon>Asteroideae</taxon>
        <taxon>Anthemideae</taxon>
        <taxon>Artemisiinae</taxon>
        <taxon>Artemisia</taxon>
    </lineage>
</organism>
<name>A0A2U1M0S4_ARTAN</name>
<comment type="subcellular location">
    <subcellularLocation>
        <location evidence="1">Membrane</location>
        <topology evidence="1">Single-pass type II membrane protein</topology>
    </subcellularLocation>
</comment>
<dbReference type="PANTHER" id="PTHR31042:SF3">
    <property type="entry name" value="OS08G0110400 PROTEIN"/>
    <property type="match status" value="1"/>
</dbReference>
<comment type="caution">
    <text evidence="7">The sequence shown here is derived from an EMBL/GenBank/DDBJ whole genome shotgun (WGS) entry which is preliminary data.</text>
</comment>
<dbReference type="InterPro" id="IPR003406">
    <property type="entry name" value="Glyco_trans_14"/>
</dbReference>
<evidence type="ECO:0000256" key="5">
    <source>
        <dbReference type="ARBA" id="ARBA00023180"/>
    </source>
</evidence>
<keyword evidence="6" id="KW-1133">Transmembrane helix</keyword>
<reference evidence="7 8" key="1">
    <citation type="journal article" date="2018" name="Mol. Plant">
        <title>The genome of Artemisia annua provides insight into the evolution of Asteraceae family and artemisinin biosynthesis.</title>
        <authorList>
            <person name="Shen Q."/>
            <person name="Zhang L."/>
            <person name="Liao Z."/>
            <person name="Wang S."/>
            <person name="Yan T."/>
            <person name="Shi P."/>
            <person name="Liu M."/>
            <person name="Fu X."/>
            <person name="Pan Q."/>
            <person name="Wang Y."/>
            <person name="Lv Z."/>
            <person name="Lu X."/>
            <person name="Zhang F."/>
            <person name="Jiang W."/>
            <person name="Ma Y."/>
            <person name="Chen M."/>
            <person name="Hao X."/>
            <person name="Li L."/>
            <person name="Tang Y."/>
            <person name="Lv G."/>
            <person name="Zhou Y."/>
            <person name="Sun X."/>
            <person name="Brodelius P.E."/>
            <person name="Rose J.K.C."/>
            <person name="Tang K."/>
        </authorList>
    </citation>
    <scope>NUCLEOTIDE SEQUENCE [LARGE SCALE GENOMIC DNA]</scope>
    <source>
        <strain evidence="8">cv. Huhao1</strain>
        <tissue evidence="7">Leaf</tissue>
    </source>
</reference>
<dbReference type="OrthoDB" id="185373at2759"/>
<dbReference type="PANTHER" id="PTHR31042">
    <property type="entry name" value="CORE-2/I-BRANCHING BETA-1,6-N-ACETYLGLUCOSAMINYLTRANSFERASE FAMILY PROTEIN-RELATED"/>
    <property type="match status" value="1"/>
</dbReference>
<dbReference type="Pfam" id="PF02485">
    <property type="entry name" value="Branch"/>
    <property type="match status" value="1"/>
</dbReference>
<evidence type="ECO:0000256" key="2">
    <source>
        <dbReference type="ARBA" id="ARBA00022676"/>
    </source>
</evidence>
<evidence type="ECO:0000256" key="1">
    <source>
        <dbReference type="ARBA" id="ARBA00004606"/>
    </source>
</evidence>
<evidence type="ECO:0000256" key="6">
    <source>
        <dbReference type="SAM" id="Phobius"/>
    </source>
</evidence>
<gene>
    <name evidence="7" type="ORF">CTI12_AA298540</name>
</gene>
<dbReference type="STRING" id="35608.A0A2U1M0S4"/>
<feature type="transmembrane region" description="Helical" evidence="6">
    <location>
        <begin position="15"/>
        <end position="34"/>
    </location>
</feature>
<dbReference type="Proteomes" id="UP000245207">
    <property type="component" value="Unassembled WGS sequence"/>
</dbReference>
<evidence type="ECO:0000313" key="7">
    <source>
        <dbReference type="EMBL" id="PWA54814.1"/>
    </source>
</evidence>
<sequence>MLCEMVVFKDLSVGLMKVVYVLIVFVTGIVIGLMSSSHVDRYFTTQPYSLDRIRASASLDSMYKSSVTSDPNCSIRSSGVGSCVTEDCLSMESFRFPKNLSHRMTDEELFWRGSLVPEKKEYPFDRMPKIAFMFLTRGRLPFVPLWERFFKGQDVRKYSIYVHTDPMFELGVANTSVFYKRQIPSQAVKWGSVSLVDAERRLLGNALLDFSNERFVLLSESCIPIHNFPTIYKYLVNSVYSYLDSYDDPSKYGRGRYSRHMKPDIRLRDWRKGSQWFEMHRELAIKIISDTKYYNLFHKYCTEDCYPDEHYMPTFVHMFHGSLNADRTVTYVDWSIGGPHPKSFGPKDITDSFMKSLRNNGTTCSFNKGTTPVCYLFARKFNETALEPLLKLDPEVLGY</sequence>
<keyword evidence="5" id="KW-0325">Glycoprotein</keyword>